<comment type="function">
    <text evidence="6">Binds to extracellular matrix proteins. Binds to pathogen-associated molecular patterns (PAMPs) present on the cell walls of Gram-positive and Gram-negative bacteria and fungi, behaving as a pattern recognition receptor (PRR). Induces bacterial and fungal aggregation and subsequent inhibition of PAMP-induced cytokine release. Does not possess intrinsic bactericidal activity. May play a role in the innate defense and homeostasis of certain epithelial surfaces.</text>
</comment>
<feature type="disulfide bond" evidence="9">
    <location>
        <begin position="437"/>
        <end position="447"/>
    </location>
</feature>
<dbReference type="PANTHER" id="PTHR19331:SF487">
    <property type="entry name" value="SOLUBLE SCAVENGER RECEPTOR CYSTEINE-RICH DOMAIN-CONTAINING PROTEIN SSC5D"/>
    <property type="match status" value="1"/>
</dbReference>
<keyword evidence="2" id="KW-0677">Repeat</keyword>
<evidence type="ECO:0000256" key="8">
    <source>
        <dbReference type="ARBA" id="ARBA00069168"/>
    </source>
</evidence>
<evidence type="ECO:0000256" key="9">
    <source>
        <dbReference type="PROSITE-ProRule" id="PRU00196"/>
    </source>
</evidence>
<feature type="disulfide bond" evidence="9">
    <location>
        <begin position="110"/>
        <end position="120"/>
    </location>
</feature>
<comment type="caution">
    <text evidence="11">The sequence shown here is derived from an EMBL/GenBank/DDBJ whole genome shotgun (WGS) entry which is preliminary data.</text>
</comment>
<dbReference type="FunFam" id="3.10.250.10:FF:000006">
    <property type="entry name" value="neurotrypsin isoform X2"/>
    <property type="match status" value="1"/>
</dbReference>
<evidence type="ECO:0000313" key="12">
    <source>
        <dbReference type="Proteomes" id="UP000534626"/>
    </source>
</evidence>
<dbReference type="EMBL" id="VZRV01006025">
    <property type="protein sequence ID" value="NWW22624.1"/>
    <property type="molecule type" value="Genomic_DNA"/>
</dbReference>
<feature type="disulfide bond" evidence="9">
    <location>
        <begin position="79"/>
        <end position="140"/>
    </location>
</feature>
<dbReference type="SMART" id="SM00202">
    <property type="entry name" value="SR"/>
    <property type="match status" value="4"/>
</dbReference>
<dbReference type="InterPro" id="IPR001190">
    <property type="entry name" value="SRCR"/>
</dbReference>
<feature type="domain" description="SRCR" evidence="10">
    <location>
        <begin position="41"/>
        <end position="141"/>
    </location>
</feature>
<evidence type="ECO:0000256" key="1">
    <source>
        <dbReference type="ARBA" id="ARBA00022729"/>
    </source>
</evidence>
<organism evidence="11 12">
    <name type="scientific">Falcunculus frontatus</name>
    <name type="common">Eastern shriketit</name>
    <dbReference type="NCBI Taxonomy" id="254539"/>
    <lineage>
        <taxon>Eukaryota</taxon>
        <taxon>Metazoa</taxon>
        <taxon>Chordata</taxon>
        <taxon>Craniata</taxon>
        <taxon>Vertebrata</taxon>
        <taxon>Euteleostomi</taxon>
        <taxon>Archelosauria</taxon>
        <taxon>Archosauria</taxon>
        <taxon>Dinosauria</taxon>
        <taxon>Saurischia</taxon>
        <taxon>Theropoda</taxon>
        <taxon>Coelurosauria</taxon>
        <taxon>Aves</taxon>
        <taxon>Neognathae</taxon>
        <taxon>Neoaves</taxon>
        <taxon>Telluraves</taxon>
        <taxon>Australaves</taxon>
        <taxon>Passeriformes</taxon>
        <taxon>Corvoidea</taxon>
        <taxon>Pachycephalidae</taxon>
        <taxon>Falcunculus</taxon>
    </lineage>
</organism>
<evidence type="ECO:0000256" key="5">
    <source>
        <dbReference type="ARBA" id="ARBA00023180"/>
    </source>
</evidence>
<dbReference type="PRINTS" id="PR00258">
    <property type="entry name" value="SPERACTRCPTR"/>
</dbReference>
<evidence type="ECO:0000256" key="4">
    <source>
        <dbReference type="ARBA" id="ARBA00023170"/>
    </source>
</evidence>
<feature type="disulfide bond" evidence="9">
    <location>
        <begin position="298"/>
        <end position="359"/>
    </location>
</feature>
<dbReference type="GO" id="GO:0016020">
    <property type="term" value="C:membrane"/>
    <property type="evidence" value="ECO:0007669"/>
    <property type="project" value="InterPro"/>
</dbReference>
<feature type="non-terminal residue" evidence="11">
    <location>
        <position position="471"/>
    </location>
</feature>
<comment type="subunit">
    <text evidence="7">Interacts with LGALS1 and laminin.</text>
</comment>
<dbReference type="PROSITE" id="PS50287">
    <property type="entry name" value="SRCR_2"/>
    <property type="match status" value="5"/>
</dbReference>
<evidence type="ECO:0000256" key="6">
    <source>
        <dbReference type="ARBA" id="ARBA00058074"/>
    </source>
</evidence>
<feature type="disulfide bond" evidence="9">
    <location>
        <begin position="221"/>
        <end position="231"/>
    </location>
</feature>
<keyword evidence="4" id="KW-0675">Receptor</keyword>
<keyword evidence="1" id="KW-0732">Signal</keyword>
<evidence type="ECO:0000259" key="10">
    <source>
        <dbReference type="PROSITE" id="PS50287"/>
    </source>
</evidence>
<feature type="non-terminal residue" evidence="11">
    <location>
        <position position="1"/>
    </location>
</feature>
<dbReference type="InterPro" id="IPR036772">
    <property type="entry name" value="SRCR-like_dom_sf"/>
</dbReference>
<keyword evidence="12" id="KW-1185">Reference proteome</keyword>
<feature type="disulfide bond" evidence="9">
    <location>
        <begin position="329"/>
        <end position="339"/>
    </location>
</feature>
<dbReference type="Gene3D" id="3.10.250.10">
    <property type="entry name" value="SRCR-like domain"/>
    <property type="match status" value="5"/>
</dbReference>
<keyword evidence="5" id="KW-0325">Glycoprotein</keyword>
<feature type="disulfide bond" evidence="9">
    <location>
        <begin position="393"/>
        <end position="457"/>
    </location>
</feature>
<protein>
    <recommendedName>
        <fullName evidence="8">Soluble scavenger receptor cysteine-rich domain-containing protein SSC5D</fullName>
    </recommendedName>
</protein>
<dbReference type="SUPFAM" id="SSF56487">
    <property type="entry name" value="SRCR-like"/>
    <property type="match status" value="5"/>
</dbReference>
<dbReference type="PANTHER" id="PTHR19331">
    <property type="entry name" value="SCAVENGER RECEPTOR DOMAIN-CONTAINING"/>
    <property type="match status" value="1"/>
</dbReference>
<dbReference type="OrthoDB" id="536948at2759"/>
<dbReference type="Proteomes" id="UP000534626">
    <property type="component" value="Unassembled WGS sequence"/>
</dbReference>
<evidence type="ECO:0000256" key="3">
    <source>
        <dbReference type="ARBA" id="ARBA00023157"/>
    </source>
</evidence>
<feature type="disulfide bond" evidence="9">
    <location>
        <begin position="285"/>
        <end position="349"/>
    </location>
</feature>
<dbReference type="PROSITE" id="PS00420">
    <property type="entry name" value="SRCR_1"/>
    <property type="match status" value="2"/>
</dbReference>
<feature type="domain" description="SRCR" evidence="10">
    <location>
        <begin position="1"/>
        <end position="33"/>
    </location>
</feature>
<evidence type="ECO:0000256" key="7">
    <source>
        <dbReference type="ARBA" id="ARBA00064153"/>
    </source>
</evidence>
<sequence length="471" mass="49864">TCTGEEGALDECRHKGWGVHTCDHSEDASVMCSGELVGAQVRLAGGPHRCAGRVEVFHAGRWGTVCDDSWDMADAQVTCRQVRCGPALWAPGRARFGEGAGPIWLDGLRCTGSEEHLARCPARPWGEHTCNHVEDAGAICSGESLSPTPPQVRLSGALDRCAGRVEVLHEHLWGTVCDDTWDLRHAQVICRQLGCGHALQAPGAARYGRGAGPIWLDDVTCAGHESDFLQCPARTWGEHNCHHGEDAGVVCAGECRCAQLRLVAGPHLCAGRVEVLHEGQWGTVCDDGWDMNDAQVVCRQVGCGPALAAPGRASFGRGSGQIWLDDLTCAGSERHLAQCPAPGWGHNNCHHGEDAGVVCAGECRCAQLRLVAGPHLCAGRVEVLHEGQWGTVCDDGWDMNDAQVVCRQVGCGPALAAPGRASFGRGSGQIWLDDLTCAGSERHLAQCPAPGWGHNNCHHGEDAGVVCAGEC</sequence>
<feature type="domain" description="SRCR" evidence="10">
    <location>
        <begin position="368"/>
        <end position="468"/>
    </location>
</feature>
<evidence type="ECO:0000313" key="11">
    <source>
        <dbReference type="EMBL" id="NWW22624.1"/>
    </source>
</evidence>
<comment type="caution">
    <text evidence="9">Lacks conserved residue(s) required for the propagation of feature annotation.</text>
</comment>
<feature type="disulfide bond" evidence="9">
    <location>
        <begin position="2"/>
        <end position="12"/>
    </location>
</feature>
<dbReference type="AlphaFoldDB" id="A0A7K6LF95"/>
<feature type="domain" description="SRCR" evidence="10">
    <location>
        <begin position="152"/>
        <end position="252"/>
    </location>
</feature>
<dbReference type="Pfam" id="PF00530">
    <property type="entry name" value="SRCR"/>
    <property type="match status" value="5"/>
</dbReference>
<dbReference type="FunFam" id="3.10.250.10:FF:000007">
    <property type="entry name" value="Soluble scavenger receptor cysteine-rich domain-containing protein SSC5D"/>
    <property type="match status" value="3"/>
</dbReference>
<keyword evidence="3 9" id="KW-1015">Disulfide bond</keyword>
<feature type="disulfide bond" evidence="9">
    <location>
        <begin position="177"/>
        <end position="241"/>
    </location>
</feature>
<evidence type="ECO:0000256" key="2">
    <source>
        <dbReference type="ARBA" id="ARBA00022737"/>
    </source>
</evidence>
<accession>A0A7K6LF95</accession>
<name>A0A7K6LF95_9CORV</name>
<reference evidence="11 12" key="1">
    <citation type="submission" date="2019-09" db="EMBL/GenBank/DDBJ databases">
        <title>Bird 10,000 Genomes (B10K) Project - Family phase.</title>
        <authorList>
            <person name="Zhang G."/>
        </authorList>
    </citation>
    <scope>NUCLEOTIDE SEQUENCE [LARGE SCALE GENOMIC DNA]</scope>
    <source>
        <strain evidence="11">B10K-DU-029-77</strain>
    </source>
</reference>
<feature type="disulfide bond" evidence="9">
    <location>
        <begin position="406"/>
        <end position="467"/>
    </location>
</feature>
<proteinExistence type="predicted"/>
<gene>
    <name evidence="11" type="primary">Dmbt1_1</name>
    <name evidence="11" type="ORF">FALFRO_R12018</name>
</gene>
<feature type="disulfide bond" evidence="9">
    <location>
        <begin position="190"/>
        <end position="251"/>
    </location>
</feature>
<feature type="disulfide bond" evidence="9">
    <location>
        <begin position="66"/>
        <end position="130"/>
    </location>
</feature>
<feature type="domain" description="SRCR" evidence="10">
    <location>
        <begin position="260"/>
        <end position="360"/>
    </location>
</feature>